<proteinExistence type="predicted"/>
<keyword evidence="1" id="KW-1133">Transmembrane helix</keyword>
<feature type="transmembrane region" description="Helical" evidence="1">
    <location>
        <begin position="131"/>
        <end position="151"/>
    </location>
</feature>
<gene>
    <name evidence="2" type="ORF">DDZ13_10290</name>
</gene>
<keyword evidence="3" id="KW-1185">Reference proteome</keyword>
<keyword evidence="1" id="KW-0472">Membrane</keyword>
<feature type="transmembrane region" description="Helical" evidence="1">
    <location>
        <begin position="421"/>
        <end position="438"/>
    </location>
</feature>
<dbReference type="EMBL" id="QHJQ01000007">
    <property type="protein sequence ID" value="PXA03675.1"/>
    <property type="molecule type" value="Genomic_DNA"/>
</dbReference>
<evidence type="ECO:0000313" key="3">
    <source>
        <dbReference type="Proteomes" id="UP000247099"/>
    </source>
</evidence>
<feature type="transmembrane region" description="Helical" evidence="1">
    <location>
        <begin position="450"/>
        <end position="470"/>
    </location>
</feature>
<evidence type="ECO:0000256" key="1">
    <source>
        <dbReference type="SAM" id="Phobius"/>
    </source>
</evidence>
<feature type="transmembrane region" description="Helical" evidence="1">
    <location>
        <begin position="388"/>
        <end position="409"/>
    </location>
</feature>
<feature type="transmembrane region" description="Helical" evidence="1">
    <location>
        <begin position="230"/>
        <end position="249"/>
    </location>
</feature>
<feature type="transmembrane region" description="Helical" evidence="1">
    <location>
        <begin position="91"/>
        <end position="110"/>
    </location>
</feature>
<reference evidence="2 3" key="1">
    <citation type="submission" date="2018-05" db="EMBL/GenBank/DDBJ databases">
        <title>Coraliomargarita sinensis sp. nov., isolated from a marine solar saltern.</title>
        <authorList>
            <person name="Zhou L.Y."/>
        </authorList>
    </citation>
    <scope>NUCLEOTIDE SEQUENCE [LARGE SCALE GENOMIC DNA]</scope>
    <source>
        <strain evidence="2 3">WN38</strain>
    </source>
</reference>
<organism evidence="2 3">
    <name type="scientific">Coraliomargarita sinensis</name>
    <dbReference type="NCBI Taxonomy" id="2174842"/>
    <lineage>
        <taxon>Bacteria</taxon>
        <taxon>Pseudomonadati</taxon>
        <taxon>Verrucomicrobiota</taxon>
        <taxon>Opitutia</taxon>
        <taxon>Puniceicoccales</taxon>
        <taxon>Coraliomargaritaceae</taxon>
        <taxon>Coraliomargarita</taxon>
    </lineage>
</organism>
<protein>
    <submittedName>
        <fullName evidence="2">Uncharacterized protein</fullName>
    </submittedName>
</protein>
<dbReference type="Proteomes" id="UP000247099">
    <property type="component" value="Unassembled WGS sequence"/>
</dbReference>
<keyword evidence="1" id="KW-0812">Transmembrane</keyword>
<feature type="transmembrane region" description="Helical" evidence="1">
    <location>
        <begin position="206"/>
        <end position="223"/>
    </location>
</feature>
<dbReference type="AlphaFoldDB" id="A0A317ZE61"/>
<dbReference type="InParanoid" id="A0A317ZE61"/>
<feature type="transmembrane region" description="Helical" evidence="1">
    <location>
        <begin position="51"/>
        <end position="71"/>
    </location>
</feature>
<sequence>MIGAIGFLFCLFMEPGVGAVTLATASSAAISTGCFILTLRLEREFIAYKALVLYFVLQPFFLLTTLLSYPVALQEKLAYSGIFDVRPIGIFFSYSLIPFLGLLFAFILVATRGQGIKRNLAFYMQIAKGKLDILLIFAAFINFTIWITTVYGGPLTYFLRILHKSLSISAFFGGLYIKRSKYVTIAWAVSLGVGLVLSFFTGSRGYAFFPLAFYGIGVLVQARGGKERRLWIVAALVSIPIVLLSVGLIQNLRSELGRKQITEVNLEEFMTYAGNVVAKSFKAEEVSHLGREDSPVWHGMTRLIDWTTLLAPTMTPRESDYRGYGDFLQEIRGQFVWAGFGRSEGRFYASRLFARMYGFNVYYQRDYSGKIQSYTVPFNILADSWSRLGIISTCMQVGIAFIFFTVLELFNRKLFKNYPSLIVMGIIILLSMSFKHLTTYTLLETIRGTILQYCFTMLMLYLVLQFFRIIPLGGLDVRAPRG</sequence>
<comment type="caution">
    <text evidence="2">The sequence shown here is derived from an EMBL/GenBank/DDBJ whole genome shotgun (WGS) entry which is preliminary data.</text>
</comment>
<accession>A0A317ZE61</accession>
<feature type="transmembrane region" description="Helical" evidence="1">
    <location>
        <begin position="17"/>
        <end position="39"/>
    </location>
</feature>
<feature type="transmembrane region" description="Helical" evidence="1">
    <location>
        <begin position="182"/>
        <end position="200"/>
    </location>
</feature>
<name>A0A317ZE61_9BACT</name>
<evidence type="ECO:0000313" key="2">
    <source>
        <dbReference type="EMBL" id="PXA03675.1"/>
    </source>
</evidence>